<dbReference type="EMBL" id="BARU01008218">
    <property type="protein sequence ID" value="GAH38335.1"/>
    <property type="molecule type" value="Genomic_DNA"/>
</dbReference>
<organism evidence="1">
    <name type="scientific">marine sediment metagenome</name>
    <dbReference type="NCBI Taxonomy" id="412755"/>
    <lineage>
        <taxon>unclassified sequences</taxon>
        <taxon>metagenomes</taxon>
        <taxon>ecological metagenomes</taxon>
    </lineage>
</organism>
<evidence type="ECO:0000313" key="1">
    <source>
        <dbReference type="EMBL" id="GAH38335.1"/>
    </source>
</evidence>
<name>X1G0J9_9ZZZZ</name>
<gene>
    <name evidence="1" type="ORF">S03H2_16111</name>
</gene>
<accession>X1G0J9</accession>
<reference evidence="1" key="1">
    <citation type="journal article" date="2014" name="Front. Microbiol.">
        <title>High frequency of phylogenetically diverse reductive dehalogenase-homologous genes in deep subseafloor sedimentary metagenomes.</title>
        <authorList>
            <person name="Kawai M."/>
            <person name="Futagami T."/>
            <person name="Toyoda A."/>
            <person name="Takaki Y."/>
            <person name="Nishi S."/>
            <person name="Hori S."/>
            <person name="Arai W."/>
            <person name="Tsubouchi T."/>
            <person name="Morono Y."/>
            <person name="Uchiyama I."/>
            <person name="Ito T."/>
            <person name="Fujiyama A."/>
            <person name="Inagaki F."/>
            <person name="Takami H."/>
        </authorList>
    </citation>
    <scope>NUCLEOTIDE SEQUENCE</scope>
    <source>
        <strain evidence="1">Expedition CK06-06</strain>
    </source>
</reference>
<proteinExistence type="predicted"/>
<protein>
    <submittedName>
        <fullName evidence="1">Uncharacterized protein</fullName>
    </submittedName>
</protein>
<comment type="caution">
    <text evidence="1">The sequence shown here is derived from an EMBL/GenBank/DDBJ whole genome shotgun (WGS) entry which is preliminary data.</text>
</comment>
<dbReference type="AlphaFoldDB" id="X1G0J9"/>
<sequence>MSDKVNDNLLTGRTYSYKEMEKFYLNPGNGFSDVCWLDAKIIEELKPKK</sequence>